<protein>
    <submittedName>
        <fullName evidence="1">Uncharacterized protein</fullName>
    </submittedName>
</protein>
<accession>A0ABP0KXI1</accession>
<organism evidence="1 2">
    <name type="scientific">Durusdinium trenchii</name>
    <dbReference type="NCBI Taxonomy" id="1381693"/>
    <lineage>
        <taxon>Eukaryota</taxon>
        <taxon>Sar</taxon>
        <taxon>Alveolata</taxon>
        <taxon>Dinophyceae</taxon>
        <taxon>Suessiales</taxon>
        <taxon>Symbiodiniaceae</taxon>
        <taxon>Durusdinium</taxon>
    </lineage>
</organism>
<dbReference type="Gene3D" id="3.20.20.140">
    <property type="entry name" value="Metal-dependent hydrolases"/>
    <property type="match status" value="1"/>
</dbReference>
<name>A0ABP0KXI1_9DINO</name>
<dbReference type="Proteomes" id="UP001642484">
    <property type="component" value="Unassembled WGS sequence"/>
</dbReference>
<keyword evidence="2" id="KW-1185">Reference proteome</keyword>
<feature type="non-terminal residue" evidence="1">
    <location>
        <position position="334"/>
    </location>
</feature>
<sequence>MTEVIMSLAGPLAACDVSGPVLCREWLLNDQSQLFARSKEKNAMEQVELSCLARLRRWPLSSLANLYLNEQDALREATNLRNAFGEALVVVSTPPRFASKEGVALLASVASEAKIHVVVGTTPPEDKEFEVQVASVVTDLAAGIGQFWPGFIGEIEGTDLGALAVAVEAQRRSQAPILITGEVSDDAFRILDDAIWRRCAFFDVPSEPALIEIQARGALIGFSAPPGAADVSWQEYPMRRPLRTEADFRHTRKDLVSSGVRFRTDLAAFGGPGLGYALELASQAGDSLDVLKAKALSFLSYPWVAPTAPEKVIHEVQCHWCGVRKLEGEHFSKM</sequence>
<dbReference type="EMBL" id="CAXAMN010010336">
    <property type="protein sequence ID" value="CAK9031544.1"/>
    <property type="molecule type" value="Genomic_DNA"/>
</dbReference>
<comment type="caution">
    <text evidence="1">The sequence shown here is derived from an EMBL/GenBank/DDBJ whole genome shotgun (WGS) entry which is preliminary data.</text>
</comment>
<evidence type="ECO:0000313" key="1">
    <source>
        <dbReference type="EMBL" id="CAK9031544.1"/>
    </source>
</evidence>
<proteinExistence type="predicted"/>
<gene>
    <name evidence="1" type="ORF">CCMP2556_LOCUS18334</name>
</gene>
<reference evidence="1 2" key="1">
    <citation type="submission" date="2024-02" db="EMBL/GenBank/DDBJ databases">
        <authorList>
            <person name="Chen Y."/>
            <person name="Shah S."/>
            <person name="Dougan E. K."/>
            <person name="Thang M."/>
            <person name="Chan C."/>
        </authorList>
    </citation>
    <scope>NUCLEOTIDE SEQUENCE [LARGE SCALE GENOMIC DNA]</scope>
</reference>
<evidence type="ECO:0000313" key="2">
    <source>
        <dbReference type="Proteomes" id="UP001642484"/>
    </source>
</evidence>